<keyword evidence="10 11" id="KW-0784">Thiamine biosynthesis</keyword>
<dbReference type="RefSeq" id="WP_204708724.1">
    <property type="nucleotide sequence ID" value="NZ_JBHSZV010000010.1"/>
</dbReference>
<evidence type="ECO:0000256" key="7">
    <source>
        <dbReference type="ARBA" id="ARBA00022777"/>
    </source>
</evidence>
<keyword evidence="8 11" id="KW-0067">ATP-binding</keyword>
<evidence type="ECO:0000313" key="12">
    <source>
        <dbReference type="EMBL" id="MFC7060926.1"/>
    </source>
</evidence>
<keyword evidence="4 11" id="KW-0808">Transferase</keyword>
<evidence type="ECO:0000256" key="11">
    <source>
        <dbReference type="HAMAP-Rule" id="MF_00228"/>
    </source>
</evidence>
<keyword evidence="5 11" id="KW-0479">Metal-binding</keyword>
<dbReference type="NCBIfam" id="TIGR00694">
    <property type="entry name" value="thiM"/>
    <property type="match status" value="1"/>
</dbReference>
<dbReference type="CDD" id="cd01170">
    <property type="entry name" value="THZ_kinase"/>
    <property type="match status" value="1"/>
</dbReference>
<comment type="function">
    <text evidence="11">Catalyzes the phosphorylation of the hydroxyl group of 4-methyl-5-beta-hydroxyethylthiazole (THZ).</text>
</comment>
<keyword evidence="7 11" id="KW-0418">Kinase</keyword>
<reference evidence="13" key="1">
    <citation type="journal article" date="2019" name="Int. J. Syst. Evol. Microbiol.">
        <title>The Global Catalogue of Microorganisms (GCM) 10K type strain sequencing project: providing services to taxonomists for standard genome sequencing and annotation.</title>
        <authorList>
            <consortium name="The Broad Institute Genomics Platform"/>
            <consortium name="The Broad Institute Genome Sequencing Center for Infectious Disease"/>
            <person name="Wu L."/>
            <person name="Ma J."/>
        </authorList>
    </citation>
    <scope>NUCLEOTIDE SEQUENCE [LARGE SCALE GENOMIC DNA]</scope>
    <source>
        <strain evidence="13">CGMCC 4.1621</strain>
    </source>
</reference>
<keyword evidence="13" id="KW-1185">Reference proteome</keyword>
<evidence type="ECO:0000256" key="2">
    <source>
        <dbReference type="ARBA" id="ARBA00001946"/>
    </source>
</evidence>
<evidence type="ECO:0000256" key="5">
    <source>
        <dbReference type="ARBA" id="ARBA00022723"/>
    </source>
</evidence>
<keyword evidence="6 11" id="KW-0547">Nucleotide-binding</keyword>
<comment type="catalytic activity">
    <reaction evidence="1 11">
        <text>5-(2-hydroxyethyl)-4-methylthiazole + ATP = 4-methyl-5-(2-phosphooxyethyl)-thiazole + ADP + H(+)</text>
        <dbReference type="Rhea" id="RHEA:24212"/>
        <dbReference type="ChEBI" id="CHEBI:15378"/>
        <dbReference type="ChEBI" id="CHEBI:17957"/>
        <dbReference type="ChEBI" id="CHEBI:30616"/>
        <dbReference type="ChEBI" id="CHEBI:58296"/>
        <dbReference type="ChEBI" id="CHEBI:456216"/>
        <dbReference type="EC" id="2.7.1.50"/>
    </reaction>
</comment>
<evidence type="ECO:0000256" key="4">
    <source>
        <dbReference type="ARBA" id="ARBA00022679"/>
    </source>
</evidence>
<dbReference type="InterPro" id="IPR029056">
    <property type="entry name" value="Ribokinase-like"/>
</dbReference>
<evidence type="ECO:0000256" key="8">
    <source>
        <dbReference type="ARBA" id="ARBA00022840"/>
    </source>
</evidence>
<protein>
    <recommendedName>
        <fullName evidence="11">Hydroxyethylthiazole kinase</fullName>
        <ecNumber evidence="11">2.7.1.50</ecNumber>
    </recommendedName>
    <alternativeName>
        <fullName evidence="11">4-methyl-5-beta-hydroxyethylthiazole kinase</fullName>
        <shortName evidence="11">TH kinase</shortName>
        <shortName evidence="11">Thz kinase</shortName>
    </alternativeName>
</protein>
<dbReference type="SUPFAM" id="SSF53613">
    <property type="entry name" value="Ribokinase-like"/>
    <property type="match status" value="1"/>
</dbReference>
<evidence type="ECO:0000256" key="10">
    <source>
        <dbReference type="ARBA" id="ARBA00022977"/>
    </source>
</evidence>
<proteinExistence type="inferred from homology"/>
<dbReference type="EMBL" id="JBHSZV010000010">
    <property type="protein sequence ID" value="MFC7060926.1"/>
    <property type="molecule type" value="Genomic_DNA"/>
</dbReference>
<accession>A0ABW2EJ57</accession>
<evidence type="ECO:0000256" key="6">
    <source>
        <dbReference type="ARBA" id="ARBA00022741"/>
    </source>
</evidence>
<feature type="binding site" evidence="11">
    <location>
        <position position="162"/>
    </location>
    <ligand>
        <name>ATP</name>
        <dbReference type="ChEBI" id="CHEBI:30616"/>
    </ligand>
</feature>
<evidence type="ECO:0000256" key="1">
    <source>
        <dbReference type="ARBA" id="ARBA00001771"/>
    </source>
</evidence>
<dbReference type="Proteomes" id="UP001596410">
    <property type="component" value="Unassembled WGS sequence"/>
</dbReference>
<feature type="binding site" evidence="11">
    <location>
        <position position="41"/>
    </location>
    <ligand>
        <name>substrate</name>
    </ligand>
</feature>
<dbReference type="Pfam" id="PF02110">
    <property type="entry name" value="HK"/>
    <property type="match status" value="1"/>
</dbReference>
<evidence type="ECO:0000256" key="9">
    <source>
        <dbReference type="ARBA" id="ARBA00022842"/>
    </source>
</evidence>
<comment type="cofactor">
    <cofactor evidence="2 11">
        <name>Mg(2+)</name>
        <dbReference type="ChEBI" id="CHEBI:18420"/>
    </cofactor>
</comment>
<organism evidence="12 13">
    <name type="scientific">Halobacillus seohaensis</name>
    <dbReference type="NCBI Taxonomy" id="447421"/>
    <lineage>
        <taxon>Bacteria</taxon>
        <taxon>Bacillati</taxon>
        <taxon>Bacillota</taxon>
        <taxon>Bacilli</taxon>
        <taxon>Bacillales</taxon>
        <taxon>Bacillaceae</taxon>
        <taxon>Halobacillus</taxon>
    </lineage>
</organism>
<evidence type="ECO:0000313" key="13">
    <source>
        <dbReference type="Proteomes" id="UP001596410"/>
    </source>
</evidence>
<dbReference type="EC" id="2.7.1.50" evidence="11"/>
<dbReference type="Gene3D" id="3.40.1190.20">
    <property type="match status" value="1"/>
</dbReference>
<dbReference type="PIRSF" id="PIRSF000513">
    <property type="entry name" value="Thz_kinase"/>
    <property type="match status" value="1"/>
</dbReference>
<evidence type="ECO:0000256" key="3">
    <source>
        <dbReference type="ARBA" id="ARBA00004868"/>
    </source>
</evidence>
<sequence>MSIKLVNEVREKQPLIHNLTNQVVMNFSANGLLAFGGSPIMAMAEEEAWDIAQLSDGVLINIGTLTEPHLRAMILAGKAANEKGIPVVIDPVGVGATSFRAKAFEQIVSEVQPTAIKGNTGELAHIIGVSVATKGVDSIGEGDNETIAMQVAEKYNTLAIVTGEVDTISYGQEVVKNETGHDLLAKVTGSGCLLGSILTACLSTSGTRFDQAHAATRFYGLAAEKAARLTSVNGPGTFAARFIDALAMDLTQLEER</sequence>
<dbReference type="InterPro" id="IPR000417">
    <property type="entry name" value="Hyethyz_kinase"/>
</dbReference>
<comment type="similarity">
    <text evidence="11">Belongs to the Thz kinase family.</text>
</comment>
<feature type="binding site" evidence="11">
    <location>
        <position position="189"/>
    </location>
    <ligand>
        <name>substrate</name>
    </ligand>
</feature>
<feature type="binding site" evidence="11">
    <location>
        <position position="117"/>
    </location>
    <ligand>
        <name>ATP</name>
        <dbReference type="ChEBI" id="CHEBI:30616"/>
    </ligand>
</feature>
<dbReference type="PRINTS" id="PR01099">
    <property type="entry name" value="HYETHTZKNASE"/>
</dbReference>
<comment type="pathway">
    <text evidence="3 11">Cofactor biosynthesis; thiamine diphosphate biosynthesis; 4-methyl-5-(2-phosphoethyl)-thiazole from 5-(2-hydroxyethyl)-4-methylthiazole: step 1/1.</text>
</comment>
<gene>
    <name evidence="11 12" type="primary">thiM</name>
    <name evidence="12" type="ORF">ACFQIC_03460</name>
</gene>
<comment type="caution">
    <text evidence="12">The sequence shown here is derived from an EMBL/GenBank/DDBJ whole genome shotgun (WGS) entry which is preliminary data.</text>
</comment>
<dbReference type="HAMAP" id="MF_00228">
    <property type="entry name" value="Thz_kinase"/>
    <property type="match status" value="1"/>
</dbReference>
<dbReference type="NCBIfam" id="NF006830">
    <property type="entry name" value="PRK09355.1"/>
    <property type="match status" value="1"/>
</dbReference>
<name>A0ABW2EJ57_9BACI</name>
<keyword evidence="9 11" id="KW-0460">Magnesium</keyword>
<dbReference type="GO" id="GO:0004417">
    <property type="term" value="F:hydroxyethylthiazole kinase activity"/>
    <property type="evidence" value="ECO:0007669"/>
    <property type="project" value="UniProtKB-EC"/>
</dbReference>